<dbReference type="Proteomes" id="UP001515641">
    <property type="component" value="Unassembled WGS sequence"/>
</dbReference>
<protein>
    <submittedName>
        <fullName evidence="2">Uncharacterized protein</fullName>
    </submittedName>
</protein>
<name>A0ABX0L7E9_9NEIS</name>
<sequence length="869" mass="91732">MLDTVASGAGTVRLQGFRRLSESSAPRPAQGLAAAFNGARGAPERSVEDAPPARGSQVVLSDDKLRLRREDLGQTLLAMKREAYRQAEPERSRWPRWVQALNILPRSHAVAPKTVAIVESLRQTLAAGDARAPLDIKECARLSLDMEALTRAAAPGSPLAELGQRLALLGQAAWAQLARKEAEAQLLPQFQRFDQPGASQEHNVGASVGVGVGLGLGEAGAGAKATLSVGLAWSRGMDNDDEGFVFQNQGKAVSARAGVQGGVGVASLSGAVEGRRQRTVATEYASATAFVKLKADQLAHGSRRDTLGLSARTAVGALIRLFRPSHGNELRQYQQLQQQAADQQQRLGVLLGWLGQRDSAASLPGAQAPYLPPSKVDSVKGSASARAEAVGVGAGVGAAVERIDIQADALTPIWQGLRQEQGAARNATIAQQRLAGIEQKAAALMGADARNHPLSWLSGAQNMTALRELAPEKLRDAADGLRAEFEHFCAVAQQLDAGIGKRQGGAAVERSIQAAWRAGSREETLANMALAHAALTLTAAGKGDETLLQSLDQLAPRLYAPPIRHDAAALAKRTSFHDVLRLQIRDRSVALDLGGALGPLGLKAEASLTERTRVHHNPVRAGDYKDVRLSLSGNLSGSWPLDALRDALSAQLAPHGLAAEVPAALAGLQSSVGLQGGGALTLLLRFYRPQYQTQADFPAEAAGFRLQLSRISASGNLGVSASGGVPLQPGVSLELGLNAGSSATAVLGERWGDNSLSAPLMHYLHLKAVDESERWPAMREAQRPALEALCRKLAEPGSAARQEAGYYLKRQGVDGADFFAAMADYAASGSRRAGDAALDALDAMMERQLPLWQADKQSFAGWEELPLAR</sequence>
<dbReference type="EMBL" id="JAAOMA010000040">
    <property type="protein sequence ID" value="NHR07734.1"/>
    <property type="molecule type" value="Genomic_DNA"/>
</dbReference>
<dbReference type="RefSeq" id="WP_166453490.1">
    <property type="nucleotide sequence ID" value="NZ_JAAOMA010000040.1"/>
</dbReference>
<comment type="caution">
    <text evidence="2">The sequence shown here is derived from an EMBL/GenBank/DDBJ whole genome shotgun (WGS) entry which is preliminary data.</text>
</comment>
<accession>A0ABX0L7E9</accession>
<evidence type="ECO:0000313" key="3">
    <source>
        <dbReference type="Proteomes" id="UP001515641"/>
    </source>
</evidence>
<evidence type="ECO:0000256" key="1">
    <source>
        <dbReference type="SAM" id="MobiDB-lite"/>
    </source>
</evidence>
<evidence type="ECO:0000313" key="2">
    <source>
        <dbReference type="EMBL" id="NHR07734.1"/>
    </source>
</evidence>
<feature type="region of interest" description="Disordered" evidence="1">
    <location>
        <begin position="37"/>
        <end position="56"/>
    </location>
</feature>
<gene>
    <name evidence="2" type="ORF">HA052_21320</name>
</gene>
<keyword evidence="3" id="KW-1185">Reference proteome</keyword>
<reference evidence="2 3" key="1">
    <citation type="submission" date="2020-03" db="EMBL/GenBank/DDBJ databases">
        <title>Draft genome sequence of environmentally isolated cultures.</title>
        <authorList>
            <person name="Wilson H.S."/>
            <person name="De Leon M.E."/>
        </authorList>
    </citation>
    <scope>NUCLEOTIDE SEQUENCE [LARGE SCALE GENOMIC DNA]</scope>
    <source>
        <strain evidence="2 3">HSC-31F16</strain>
    </source>
</reference>
<proteinExistence type="predicted"/>
<organism evidence="2 3">
    <name type="scientific">Chromobacterium fluminis</name>
    <dbReference type="NCBI Taxonomy" id="3044269"/>
    <lineage>
        <taxon>Bacteria</taxon>
        <taxon>Pseudomonadati</taxon>
        <taxon>Pseudomonadota</taxon>
        <taxon>Betaproteobacteria</taxon>
        <taxon>Neisseriales</taxon>
        <taxon>Chromobacteriaceae</taxon>
        <taxon>Chromobacterium</taxon>
    </lineage>
</organism>